<dbReference type="InterPro" id="IPR023828">
    <property type="entry name" value="Peptidase_S8_Ser-AS"/>
</dbReference>
<keyword evidence="10" id="KW-1185">Reference proteome</keyword>
<dbReference type="Gene3D" id="3.40.50.200">
    <property type="entry name" value="Peptidase S8/S53 domain"/>
    <property type="match status" value="1"/>
</dbReference>
<dbReference type="Proteomes" id="UP001424459">
    <property type="component" value="Unassembled WGS sequence"/>
</dbReference>
<evidence type="ECO:0000256" key="4">
    <source>
        <dbReference type="ARBA" id="ARBA00022801"/>
    </source>
</evidence>
<evidence type="ECO:0000256" key="1">
    <source>
        <dbReference type="ARBA" id="ARBA00011073"/>
    </source>
</evidence>
<dbReference type="PROSITE" id="PS00138">
    <property type="entry name" value="SUBTILASE_SER"/>
    <property type="match status" value="1"/>
</dbReference>
<name>A0ABP7TKI1_9SPHN</name>
<dbReference type="RefSeq" id="WP_344695190.1">
    <property type="nucleotide sequence ID" value="NZ_BAABBR010000001.1"/>
</dbReference>
<dbReference type="SUPFAM" id="SSF52743">
    <property type="entry name" value="Subtilisin-like"/>
    <property type="match status" value="1"/>
</dbReference>
<evidence type="ECO:0000256" key="3">
    <source>
        <dbReference type="ARBA" id="ARBA00022729"/>
    </source>
</evidence>
<evidence type="ECO:0000259" key="8">
    <source>
        <dbReference type="Pfam" id="PF00082"/>
    </source>
</evidence>
<gene>
    <name evidence="9" type="ORF">GCM10022281_02950</name>
</gene>
<keyword evidence="5 6" id="KW-0720">Serine protease</keyword>
<protein>
    <recommendedName>
        <fullName evidence="8">Peptidase S8/S53 domain-containing protein</fullName>
    </recommendedName>
</protein>
<organism evidence="9 10">
    <name type="scientific">Sphingomonas rosea</name>
    <dbReference type="NCBI Taxonomy" id="335605"/>
    <lineage>
        <taxon>Bacteria</taxon>
        <taxon>Pseudomonadati</taxon>
        <taxon>Pseudomonadota</taxon>
        <taxon>Alphaproteobacteria</taxon>
        <taxon>Sphingomonadales</taxon>
        <taxon>Sphingomonadaceae</taxon>
        <taxon>Sphingomonas</taxon>
    </lineage>
</organism>
<dbReference type="PANTHER" id="PTHR43806:SF11">
    <property type="entry name" value="CEREVISIN-RELATED"/>
    <property type="match status" value="1"/>
</dbReference>
<reference evidence="10" key="1">
    <citation type="journal article" date="2019" name="Int. J. Syst. Evol. Microbiol.">
        <title>The Global Catalogue of Microorganisms (GCM) 10K type strain sequencing project: providing services to taxonomists for standard genome sequencing and annotation.</title>
        <authorList>
            <consortium name="The Broad Institute Genomics Platform"/>
            <consortium name="The Broad Institute Genome Sequencing Center for Infectious Disease"/>
            <person name="Wu L."/>
            <person name="Ma J."/>
        </authorList>
    </citation>
    <scope>NUCLEOTIDE SEQUENCE [LARGE SCALE GENOMIC DNA]</scope>
    <source>
        <strain evidence="10">JCM 17564</strain>
    </source>
</reference>
<feature type="chain" id="PRO_5045589287" description="Peptidase S8/S53 domain-containing protein" evidence="7">
    <location>
        <begin position="29"/>
        <end position="944"/>
    </location>
</feature>
<comment type="caution">
    <text evidence="9">The sequence shown here is derived from an EMBL/GenBank/DDBJ whole genome shotgun (WGS) entry which is preliminary data.</text>
</comment>
<feature type="active site" description="Charge relay system" evidence="6">
    <location>
        <position position="269"/>
    </location>
</feature>
<accession>A0ABP7TKI1</accession>
<dbReference type="Pfam" id="PF00082">
    <property type="entry name" value="Peptidase_S8"/>
    <property type="match status" value="1"/>
</dbReference>
<proteinExistence type="inferred from homology"/>
<feature type="active site" description="Charge relay system" evidence="6">
    <location>
        <position position="450"/>
    </location>
</feature>
<evidence type="ECO:0000256" key="6">
    <source>
        <dbReference type="PROSITE-ProRule" id="PRU01240"/>
    </source>
</evidence>
<dbReference type="InterPro" id="IPR034061">
    <property type="entry name" value="Peptidases_S8_Autotransporter"/>
</dbReference>
<sequence length="944" mass="100476">MARRFAFRKRAIVLTTALAAWPGEPASAQLQPNYRNISPFYGNISPFYGNISPFYGNISPFWGNISPFYGNIAPFSGTGGTTSFTQGWAGDPFWGTLGTINPKAPAYARIGDYWQAFGSTWQQAAPLWTDPARAGELSQRLSSLIAATETTWGTALLDATGKSFAEGIGRELFARYGIDPADGASLQRLSDNRRNQFLLDWYDTLMGYSGRDRIDHWMPTVRWNPALSQQQGLGASSIIGILDGRLSDDSDVRNNIAWQGGSTAQVMGHGVGVASLIVGGHDGVGVMGIAPNARIATYNPFDSTNTASWQDVATGVVALAGRGASVINMSLGVPGQTLGADVRNVLFDPNVTLATKGKTVFVVSAGNDGVAQTSNLAWQWLKDPALIVVGSTGVDGTISSFSNTPGTACLLSTLNLYCQEQLANRFIVAPGEMILMSDGMGGVVRRSGTSFAAPLVSGAITLLHDRWPWLAKYPTETVDIILRSARDLGAPGTDPVYGRGMLDVTASQAPLSFSNLTFYEVVNGNAVMRTADQVRSSGVKSTWEADGAFFVLFENIGATRRDFAVPLSSRLVGTVSINGGNQEQFQRFISQRFVDWIRRGVGFSDIAEARVGAPGGWQARWSMAAGGVSEPAFGRRRPEALTAFGLVDPSERLSITAGRGGGAAILGERDGFGLTSDYGREGGIDPLLGFAQGGTFLRSEFRLGTGTSVSFGFTSRTQAAEENEALSPAEQQLLRSLPDYRAKGQNFRIEQRIGGRLKASLALSRVSEGDALFGVQSSLPSDFEGGARSTTLTLGASLKLPGKTTLAGSATTGRTSVGRDGNGLRTDGAAIRTSAWALSATKDALFGSNDKLRISLAQPLHIDRGQLTYQSMEVVDRQTGEIGLVDRTFDIRSKTRRFTGEALYATPLFGGKVEGSSFARINLSKGGQTKVDDVVVGGRLSIGF</sequence>
<dbReference type="InterPro" id="IPR050131">
    <property type="entry name" value="Peptidase_S8_subtilisin-like"/>
</dbReference>
<evidence type="ECO:0000256" key="5">
    <source>
        <dbReference type="ARBA" id="ARBA00022825"/>
    </source>
</evidence>
<keyword evidence="3 7" id="KW-0732">Signal</keyword>
<evidence type="ECO:0000313" key="9">
    <source>
        <dbReference type="EMBL" id="GAA4027669.1"/>
    </source>
</evidence>
<keyword evidence="2 6" id="KW-0645">Protease</keyword>
<keyword evidence="4 6" id="KW-0378">Hydrolase</keyword>
<evidence type="ECO:0000256" key="2">
    <source>
        <dbReference type="ARBA" id="ARBA00022670"/>
    </source>
</evidence>
<feature type="signal peptide" evidence="7">
    <location>
        <begin position="1"/>
        <end position="28"/>
    </location>
</feature>
<evidence type="ECO:0000313" key="10">
    <source>
        <dbReference type="Proteomes" id="UP001424459"/>
    </source>
</evidence>
<dbReference type="EMBL" id="BAABBR010000001">
    <property type="protein sequence ID" value="GAA4027669.1"/>
    <property type="molecule type" value="Genomic_DNA"/>
</dbReference>
<dbReference type="PANTHER" id="PTHR43806">
    <property type="entry name" value="PEPTIDASE S8"/>
    <property type="match status" value="1"/>
</dbReference>
<feature type="active site" description="Charge relay system" evidence="6">
    <location>
        <position position="243"/>
    </location>
</feature>
<feature type="domain" description="Peptidase S8/S53" evidence="8">
    <location>
        <begin position="251"/>
        <end position="500"/>
    </location>
</feature>
<dbReference type="InterPro" id="IPR036852">
    <property type="entry name" value="Peptidase_S8/S53_dom_sf"/>
</dbReference>
<dbReference type="PROSITE" id="PS51892">
    <property type="entry name" value="SUBTILASE"/>
    <property type="match status" value="1"/>
</dbReference>
<dbReference type="InterPro" id="IPR000209">
    <property type="entry name" value="Peptidase_S8/S53_dom"/>
</dbReference>
<evidence type="ECO:0000256" key="7">
    <source>
        <dbReference type="SAM" id="SignalP"/>
    </source>
</evidence>
<dbReference type="CDD" id="cd04848">
    <property type="entry name" value="Peptidases_S8_Autotransporter_serine_protease_like"/>
    <property type="match status" value="1"/>
</dbReference>
<comment type="similarity">
    <text evidence="1 6">Belongs to the peptidase S8 family.</text>
</comment>